<dbReference type="RefSeq" id="WP_074650055.1">
    <property type="nucleotide sequence ID" value="NZ_FOIL01000041.1"/>
</dbReference>
<dbReference type="InterPro" id="IPR004567">
    <property type="entry name" value="Type_II_PanK"/>
</dbReference>
<evidence type="ECO:0000313" key="5">
    <source>
        <dbReference type="Proteomes" id="UP000199820"/>
    </source>
</evidence>
<keyword evidence="5" id="KW-1185">Reference proteome</keyword>
<dbReference type="GO" id="GO:0005524">
    <property type="term" value="F:ATP binding"/>
    <property type="evidence" value="ECO:0007669"/>
    <property type="project" value="UniProtKB-KW"/>
</dbReference>
<keyword evidence="2" id="KW-0067">ATP-binding</keyword>
<dbReference type="Gene3D" id="3.30.420.40">
    <property type="match status" value="2"/>
</dbReference>
<organism evidence="4 5">
    <name type="scientific">[Clostridium] aminophilum</name>
    <dbReference type="NCBI Taxonomy" id="1526"/>
    <lineage>
        <taxon>Bacteria</taxon>
        <taxon>Bacillati</taxon>
        <taxon>Bacillota</taxon>
        <taxon>Clostridia</taxon>
        <taxon>Lachnospirales</taxon>
        <taxon>Lachnospiraceae</taxon>
    </lineage>
</organism>
<name>A0A1I0H2N5_9FIRM</name>
<evidence type="ECO:0000256" key="1">
    <source>
        <dbReference type="ARBA" id="ARBA00022741"/>
    </source>
</evidence>
<dbReference type="PANTHER" id="PTHR12280:SF20">
    <property type="entry name" value="4'-PHOSPHOPANTETHEINE PHOSPHATASE"/>
    <property type="match status" value="1"/>
</dbReference>
<keyword evidence="4" id="KW-0418">Kinase</keyword>
<sequence>MNITIGIDIGGSTTKVAAMDEAQTLLGTLQVSGSDPITTAYGALGHFLRKYGMRLGQVKKIALTGQRATFFHDDIYGIPTFHSDELLSVGRGGLHLAGLSRALVVSMGTGTAFVRSDRTIESENETDIFRHIGGSALGGGTLMGLAGRMLQVRNFDTLNQMAQRGDYRRADLMVSDLQDGDGAPLSGDLTASNFGKIRDDAGDDDIAAALFHLIYENTGVFSVFALSGDSIRDVVITGSLAELPQAKSAFDVFNRMPDIFRTRFILPDHAAYAPVIGALLDPRMLNRQLSDDL</sequence>
<evidence type="ECO:0000256" key="2">
    <source>
        <dbReference type="ARBA" id="ARBA00022840"/>
    </source>
</evidence>
<dbReference type="Proteomes" id="UP000199820">
    <property type="component" value="Unassembled WGS sequence"/>
</dbReference>
<dbReference type="AlphaFoldDB" id="A0A1I0H2N5"/>
<proteinExistence type="predicted"/>
<keyword evidence="3" id="KW-0173">Coenzyme A biosynthesis</keyword>
<dbReference type="SUPFAM" id="SSF53067">
    <property type="entry name" value="Actin-like ATPase domain"/>
    <property type="match status" value="2"/>
</dbReference>
<gene>
    <name evidence="4" type="ORF">SAMN04487771_104116</name>
</gene>
<dbReference type="CDD" id="cd24085">
    <property type="entry name" value="ASKHA_NBD_PanK-II_bac"/>
    <property type="match status" value="1"/>
</dbReference>
<dbReference type="GO" id="GO:0005829">
    <property type="term" value="C:cytosol"/>
    <property type="evidence" value="ECO:0007669"/>
    <property type="project" value="TreeGrafter"/>
</dbReference>
<evidence type="ECO:0000313" key="4">
    <source>
        <dbReference type="EMBL" id="SET76952.1"/>
    </source>
</evidence>
<evidence type="ECO:0000256" key="3">
    <source>
        <dbReference type="ARBA" id="ARBA00022993"/>
    </source>
</evidence>
<dbReference type="STRING" id="1526.SAMN02910262_01938"/>
<protein>
    <submittedName>
        <fullName evidence="4">Type II pantothenate kinase</fullName>
    </submittedName>
</protein>
<dbReference type="GO" id="GO:0004594">
    <property type="term" value="F:pantothenate kinase activity"/>
    <property type="evidence" value="ECO:0007669"/>
    <property type="project" value="TreeGrafter"/>
</dbReference>
<dbReference type="PANTHER" id="PTHR12280">
    <property type="entry name" value="PANTOTHENATE KINASE"/>
    <property type="match status" value="1"/>
</dbReference>
<dbReference type="OrthoDB" id="358216at2"/>
<dbReference type="GO" id="GO:0015937">
    <property type="term" value="P:coenzyme A biosynthetic process"/>
    <property type="evidence" value="ECO:0007669"/>
    <property type="project" value="UniProtKB-KW"/>
</dbReference>
<accession>A0A1I0H2N5</accession>
<dbReference type="EMBL" id="FOIL01000041">
    <property type="protein sequence ID" value="SET76952.1"/>
    <property type="molecule type" value="Genomic_DNA"/>
</dbReference>
<dbReference type="eggNOG" id="COG5146">
    <property type="taxonomic scope" value="Bacteria"/>
</dbReference>
<keyword evidence="4" id="KW-0808">Transferase</keyword>
<dbReference type="InterPro" id="IPR043129">
    <property type="entry name" value="ATPase_NBD"/>
</dbReference>
<reference evidence="4 5" key="1">
    <citation type="submission" date="2016-10" db="EMBL/GenBank/DDBJ databases">
        <authorList>
            <person name="de Groot N.N."/>
        </authorList>
    </citation>
    <scope>NUCLEOTIDE SEQUENCE [LARGE SCALE GENOMIC DNA]</scope>
    <source>
        <strain evidence="4 5">KH1P1</strain>
    </source>
</reference>
<keyword evidence="1" id="KW-0547">Nucleotide-binding</keyword>
<dbReference type="Pfam" id="PF03630">
    <property type="entry name" value="Fumble"/>
    <property type="match status" value="1"/>
</dbReference>